<evidence type="ECO:0000313" key="1">
    <source>
        <dbReference type="EMBL" id="KAK9280867.1"/>
    </source>
</evidence>
<dbReference type="GO" id="GO:0047372">
    <property type="term" value="F:monoacylglycerol lipase activity"/>
    <property type="evidence" value="ECO:0007669"/>
    <property type="project" value="TreeGrafter"/>
</dbReference>
<keyword evidence="2" id="KW-1185">Reference proteome</keyword>
<dbReference type="EMBL" id="JBBPBK010000007">
    <property type="protein sequence ID" value="KAK9280867.1"/>
    <property type="molecule type" value="Genomic_DNA"/>
</dbReference>
<sequence>MGILLEPSVDESSTSKIKSLAWKGLAWTVTTFLAPKYDSSPLHAKIYEYLKEMRLKDTLTNIVIPTYDIQNRQPCVFSTQQTLLAIREATKTFKNQDISRYSPPDSSNYLVLSLGTGNSDVIQVLPIKDGGLADWFDLPNKSSPLVDVLFQAAEDMVDIYTSTILGDHNSPHNFLRIQDCTMKACEASMDDGSKENLARLEKIGNDLLERSVSIANPETGLQEMMPNTLTRGGAPSNQVATTNRQALISFARKLSEERRRRLGYPA</sequence>
<comment type="caution">
    <text evidence="1">The sequence shown here is derived from an EMBL/GenBank/DDBJ whole genome shotgun (WGS) entry which is preliminary data.</text>
</comment>
<dbReference type="PANTHER" id="PTHR32176">
    <property type="entry name" value="XYLOSE ISOMERASE"/>
    <property type="match status" value="1"/>
</dbReference>
<dbReference type="SUPFAM" id="SSF52151">
    <property type="entry name" value="FabD/lysophospholipase-like"/>
    <property type="match status" value="1"/>
</dbReference>
<dbReference type="GO" id="GO:0004620">
    <property type="term" value="F:phospholipase activity"/>
    <property type="evidence" value="ECO:0007669"/>
    <property type="project" value="TreeGrafter"/>
</dbReference>
<dbReference type="InterPro" id="IPR016035">
    <property type="entry name" value="Acyl_Trfase/lysoPLipase"/>
</dbReference>
<evidence type="ECO:0000313" key="2">
    <source>
        <dbReference type="Proteomes" id="UP001415857"/>
    </source>
</evidence>
<organism evidence="1 2">
    <name type="scientific">Liquidambar formosana</name>
    <name type="common">Formosan gum</name>
    <dbReference type="NCBI Taxonomy" id="63359"/>
    <lineage>
        <taxon>Eukaryota</taxon>
        <taxon>Viridiplantae</taxon>
        <taxon>Streptophyta</taxon>
        <taxon>Embryophyta</taxon>
        <taxon>Tracheophyta</taxon>
        <taxon>Spermatophyta</taxon>
        <taxon>Magnoliopsida</taxon>
        <taxon>eudicotyledons</taxon>
        <taxon>Gunneridae</taxon>
        <taxon>Pentapetalae</taxon>
        <taxon>Saxifragales</taxon>
        <taxon>Altingiaceae</taxon>
        <taxon>Liquidambar</taxon>
    </lineage>
</organism>
<accession>A0AAP0WVE3</accession>
<reference evidence="1 2" key="1">
    <citation type="journal article" date="2024" name="Plant J.">
        <title>Genome sequences and population genomics reveal climatic adaptation and genomic divergence between two closely related sweetgum species.</title>
        <authorList>
            <person name="Xu W.Q."/>
            <person name="Ren C.Q."/>
            <person name="Zhang X.Y."/>
            <person name="Comes H.P."/>
            <person name="Liu X.H."/>
            <person name="Li Y.G."/>
            <person name="Kettle C.J."/>
            <person name="Jalonen R."/>
            <person name="Gaisberger H."/>
            <person name="Ma Y.Z."/>
            <person name="Qiu Y.X."/>
        </authorList>
    </citation>
    <scope>NUCLEOTIDE SEQUENCE [LARGE SCALE GENOMIC DNA]</scope>
    <source>
        <strain evidence="1">Hangzhou</strain>
    </source>
</reference>
<dbReference type="AlphaFoldDB" id="A0AAP0WVE3"/>
<dbReference type="PANTHER" id="PTHR32176:SF109">
    <property type="entry name" value="PATATIN-LIKE PROTEIN 2"/>
    <property type="match status" value="1"/>
</dbReference>
<dbReference type="Gene3D" id="3.40.1090.10">
    <property type="entry name" value="Cytosolic phospholipase A2 catalytic domain"/>
    <property type="match status" value="2"/>
</dbReference>
<gene>
    <name evidence="1" type="ORF">L1049_003758</name>
</gene>
<dbReference type="Proteomes" id="UP001415857">
    <property type="component" value="Unassembled WGS sequence"/>
</dbReference>
<protein>
    <submittedName>
        <fullName evidence="1">Uncharacterized protein</fullName>
    </submittedName>
</protein>
<name>A0AAP0WVE3_LIQFO</name>
<proteinExistence type="predicted"/>